<keyword evidence="4" id="KW-1185">Reference proteome</keyword>
<dbReference type="SUPFAM" id="SSF49879">
    <property type="entry name" value="SMAD/FHA domain"/>
    <property type="match status" value="1"/>
</dbReference>
<dbReference type="PROSITE" id="PS50006">
    <property type="entry name" value="FHA_DOMAIN"/>
    <property type="match status" value="1"/>
</dbReference>
<accession>A0ABR1MDL1</accession>
<dbReference type="Gene3D" id="2.60.200.20">
    <property type="match status" value="1"/>
</dbReference>
<evidence type="ECO:0000256" key="1">
    <source>
        <dbReference type="SAM" id="MobiDB-lite"/>
    </source>
</evidence>
<proteinExistence type="predicted"/>
<evidence type="ECO:0000313" key="3">
    <source>
        <dbReference type="EMBL" id="KAK7546598.1"/>
    </source>
</evidence>
<dbReference type="InterPro" id="IPR050923">
    <property type="entry name" value="Cell_Proc_Reg/RNA_Proc"/>
</dbReference>
<dbReference type="Pfam" id="PF00498">
    <property type="entry name" value="FHA"/>
    <property type="match status" value="1"/>
</dbReference>
<dbReference type="EMBL" id="JBBPDW010000014">
    <property type="protein sequence ID" value="KAK7546598.1"/>
    <property type="molecule type" value="Genomic_DNA"/>
</dbReference>
<organism evidence="3 4">
    <name type="scientific">Phyllosticta citricarpa</name>
    <dbReference type="NCBI Taxonomy" id="55181"/>
    <lineage>
        <taxon>Eukaryota</taxon>
        <taxon>Fungi</taxon>
        <taxon>Dikarya</taxon>
        <taxon>Ascomycota</taxon>
        <taxon>Pezizomycotina</taxon>
        <taxon>Dothideomycetes</taxon>
        <taxon>Dothideomycetes incertae sedis</taxon>
        <taxon>Botryosphaeriales</taxon>
        <taxon>Phyllostictaceae</taxon>
        <taxon>Phyllosticta</taxon>
    </lineage>
</organism>
<reference evidence="3 4" key="1">
    <citation type="submission" date="2024-04" db="EMBL/GenBank/DDBJ databases">
        <title>Phyllosticta paracitricarpa is synonymous to the EU quarantine fungus P. citricarpa based on phylogenomic analyses.</title>
        <authorList>
            <consortium name="Lawrence Berkeley National Laboratory"/>
            <person name="Van Ingen-Buijs V.A."/>
            <person name="Van Westerhoven A.C."/>
            <person name="Haridas S."/>
            <person name="Skiadas P."/>
            <person name="Martin F."/>
            <person name="Groenewald J.Z."/>
            <person name="Crous P.W."/>
            <person name="Seidl M.F."/>
        </authorList>
    </citation>
    <scope>NUCLEOTIDE SEQUENCE [LARGE SCALE GENOMIC DNA]</scope>
    <source>
        <strain evidence="3 4">CBS 122670</strain>
    </source>
</reference>
<evidence type="ECO:0000313" key="4">
    <source>
        <dbReference type="Proteomes" id="UP001365128"/>
    </source>
</evidence>
<name>A0ABR1MDL1_9PEZI</name>
<dbReference type="SMART" id="SM00240">
    <property type="entry name" value="FHA"/>
    <property type="match status" value="1"/>
</dbReference>
<protein>
    <submittedName>
        <fullName evidence="3">SMAD/FHA domain-containing protein</fullName>
    </submittedName>
</protein>
<sequence length="342" mass="39716">MATDSASTSPPPRPPPRRESRRSPSEERVHSRGGGRDLEEDDHRRERRRQRHSRSPDERRSKHSRRHRDESRDGERSHRRRNDNANNASRRKRSLSRSRDERNRSRSASRERHDKRRRHRDRSGTPTRPHRRDRKSERSVSPRSSRRSGRGGRSRSRSRSPRRRKPSATAYNGSDSGPVDKPVEKQKPNFNQTGLLARETNTVAGTNVVLKYNEPSDARKPPPRDDWRLFIFKGKDLLHTLELGSRSCWLIGREPAVADLLVEHPSTSKQHAVLQFRYTTRTNEFGDKSSKVRPYLIDLESSNGTFLNGKKVEATRFVEVMAQDMIKFGQSEREYVLMLAPA</sequence>
<gene>
    <name evidence="3" type="ORF">IWX46DRAFT_525014</name>
</gene>
<feature type="compositionally biased region" description="Basic and acidic residues" evidence="1">
    <location>
        <begin position="67"/>
        <end position="76"/>
    </location>
</feature>
<comment type="caution">
    <text evidence="3">The sequence shown here is derived from an EMBL/GenBank/DDBJ whole genome shotgun (WGS) entry which is preliminary data.</text>
</comment>
<dbReference type="PANTHER" id="PTHR23308">
    <property type="entry name" value="NUCLEAR INHIBITOR OF PROTEIN PHOSPHATASE-1"/>
    <property type="match status" value="1"/>
</dbReference>
<feature type="compositionally biased region" description="Basic and acidic residues" evidence="1">
    <location>
        <begin position="97"/>
        <end position="112"/>
    </location>
</feature>
<dbReference type="InterPro" id="IPR000253">
    <property type="entry name" value="FHA_dom"/>
</dbReference>
<feature type="compositionally biased region" description="Basic and acidic residues" evidence="1">
    <location>
        <begin position="16"/>
        <end position="44"/>
    </location>
</feature>
<dbReference type="Proteomes" id="UP001365128">
    <property type="component" value="Unassembled WGS sequence"/>
</dbReference>
<feature type="region of interest" description="Disordered" evidence="1">
    <location>
        <begin position="1"/>
        <end position="193"/>
    </location>
</feature>
<evidence type="ECO:0000259" key="2">
    <source>
        <dbReference type="PROSITE" id="PS50006"/>
    </source>
</evidence>
<feature type="compositionally biased region" description="Basic residues" evidence="1">
    <location>
        <begin position="144"/>
        <end position="166"/>
    </location>
</feature>
<dbReference type="InterPro" id="IPR008984">
    <property type="entry name" value="SMAD_FHA_dom_sf"/>
</dbReference>
<feature type="domain" description="FHA" evidence="2">
    <location>
        <begin position="249"/>
        <end position="312"/>
    </location>
</feature>